<dbReference type="EMBL" id="CP000851">
    <property type="protein sequence ID" value="ABV88994.1"/>
    <property type="molecule type" value="Genomic_DNA"/>
</dbReference>
<dbReference type="RefSeq" id="WP_012156878.1">
    <property type="nucleotide sequence ID" value="NC_009901.1"/>
</dbReference>
<dbReference type="Proteomes" id="UP000002608">
    <property type="component" value="Chromosome"/>
</dbReference>
<name>A8H8V7_SHEPA</name>
<protein>
    <submittedName>
        <fullName evidence="1">Uncharacterized protein</fullName>
    </submittedName>
</protein>
<gene>
    <name evidence="1" type="ordered locus">Spea_3683</name>
</gene>
<dbReference type="HOGENOM" id="CLU_2318540_0_0_6"/>
<keyword evidence="2" id="KW-1185">Reference proteome</keyword>
<proteinExistence type="predicted"/>
<dbReference type="OrthoDB" id="9936834at2"/>
<dbReference type="AlphaFoldDB" id="A8H8V7"/>
<evidence type="ECO:0000313" key="1">
    <source>
        <dbReference type="EMBL" id="ABV88994.1"/>
    </source>
</evidence>
<accession>A8H8V7</accession>
<evidence type="ECO:0000313" key="2">
    <source>
        <dbReference type="Proteomes" id="UP000002608"/>
    </source>
</evidence>
<dbReference type="KEGG" id="spl:Spea_3683"/>
<sequence length="99" mass="11338">MSKYPPSYQGLHAWHDKAIAKGRTTYGDNDFLYEFDYPIESIDGLVSVNHVDIFFKESEPINEIAVKLKEDTGSGVNQYHVVVLDYSLISNWRKLDAIL</sequence>
<organism evidence="1 2">
    <name type="scientific">Shewanella pealeana (strain ATCC 700345 / ANG-SQ1)</name>
    <dbReference type="NCBI Taxonomy" id="398579"/>
    <lineage>
        <taxon>Bacteria</taxon>
        <taxon>Pseudomonadati</taxon>
        <taxon>Pseudomonadota</taxon>
        <taxon>Gammaproteobacteria</taxon>
        <taxon>Alteromonadales</taxon>
        <taxon>Shewanellaceae</taxon>
        <taxon>Shewanella</taxon>
    </lineage>
</organism>
<reference evidence="1 2" key="1">
    <citation type="submission" date="2007-10" db="EMBL/GenBank/DDBJ databases">
        <title>Complete sequence of Shewanella pealeana ATCC 700345.</title>
        <authorList>
            <consortium name="US DOE Joint Genome Institute"/>
            <person name="Copeland A."/>
            <person name="Lucas S."/>
            <person name="Lapidus A."/>
            <person name="Barry K."/>
            <person name="Glavina del Rio T."/>
            <person name="Dalin E."/>
            <person name="Tice H."/>
            <person name="Pitluck S."/>
            <person name="Chertkov O."/>
            <person name="Brettin T."/>
            <person name="Bruce D."/>
            <person name="Detter J.C."/>
            <person name="Han C."/>
            <person name="Schmutz J."/>
            <person name="Larimer F."/>
            <person name="Land M."/>
            <person name="Hauser L."/>
            <person name="Kyrpides N."/>
            <person name="Kim E."/>
            <person name="Zhao J.-S.Z."/>
            <person name="Manno D."/>
            <person name="Hawari J."/>
            <person name="Richardson P."/>
        </authorList>
    </citation>
    <scope>NUCLEOTIDE SEQUENCE [LARGE SCALE GENOMIC DNA]</scope>
    <source>
        <strain evidence="2">ATCC 700345 / ANG-SQ1</strain>
    </source>
</reference>